<dbReference type="Proteomes" id="UP000031184">
    <property type="component" value="Unassembled WGS sequence"/>
</dbReference>
<protein>
    <submittedName>
        <fullName evidence="1">Uncharacterized protein</fullName>
    </submittedName>
</protein>
<dbReference type="PATRIC" id="fig|1226633.4.peg.773"/>
<name>A0A017H7D8_9FUSO</name>
<evidence type="ECO:0000313" key="1">
    <source>
        <dbReference type="EMBL" id="KID49293.1"/>
    </source>
</evidence>
<dbReference type="OrthoDB" id="363015at2"/>
<dbReference type="EMBL" id="AUZI01000012">
    <property type="protein sequence ID" value="KID49293.1"/>
    <property type="molecule type" value="Genomic_DNA"/>
</dbReference>
<reference evidence="1 2" key="1">
    <citation type="submission" date="2013-08" db="EMBL/GenBank/DDBJ databases">
        <title>An opportunistic ruminal bacterium that causes liver abscesses in cattle.</title>
        <authorList>
            <person name="Benahmed F.H."/>
            <person name="Rasmussen M."/>
            <person name="Harbottle H."/>
            <person name="Soppet D."/>
            <person name="Nagaraja T.G."/>
            <person name="Davidson M."/>
        </authorList>
    </citation>
    <scope>NUCLEOTIDE SEQUENCE [LARGE SCALE GENOMIC DNA]</scope>
    <source>
        <strain evidence="1 2">B35</strain>
    </source>
</reference>
<gene>
    <name evidence="1" type="ORF">C095_03860</name>
</gene>
<evidence type="ECO:0000313" key="2">
    <source>
        <dbReference type="Proteomes" id="UP000031184"/>
    </source>
</evidence>
<dbReference type="RefSeq" id="WP_035914461.1">
    <property type="nucleotide sequence ID" value="NZ_AOJP01000001.1"/>
</dbReference>
<comment type="caution">
    <text evidence="1">The sequence shown here is derived from an EMBL/GenBank/DDBJ whole genome shotgun (WGS) entry which is preliminary data.</text>
</comment>
<accession>A0A017H7D8</accession>
<sequence length="186" mass="21973">MYLLDFYQNEEIIEVGLFPSIEEGRKFVKQIPGYEMKEEEGFLYEYFYPESLPEYMELSFSGNLFPMTKYMFLETSRVDIVWKSLPDFSKTGNGIVDGATRVDAYSVDNKEVSQYIRKREEQYVKVKEILTLKDIEVERSFFGSEDGEAVVYRKKGTKDWHFLLHMDPGFVEEENMEAFVEEMLTV</sequence>
<organism evidence="1 2">
    <name type="scientific">Fusobacterium necrophorum subsp. funduliforme B35</name>
    <dbReference type="NCBI Taxonomy" id="1226633"/>
    <lineage>
        <taxon>Bacteria</taxon>
        <taxon>Fusobacteriati</taxon>
        <taxon>Fusobacteriota</taxon>
        <taxon>Fusobacteriia</taxon>
        <taxon>Fusobacteriales</taxon>
        <taxon>Fusobacteriaceae</taxon>
        <taxon>Fusobacterium</taxon>
    </lineage>
</organism>
<dbReference type="AlphaFoldDB" id="A0A017H7D8"/>
<proteinExistence type="predicted"/>